<name>A0A2P2NVS2_RHIMU</name>
<organism evidence="1">
    <name type="scientific">Rhizophora mucronata</name>
    <name type="common">Asiatic mangrove</name>
    <dbReference type="NCBI Taxonomy" id="61149"/>
    <lineage>
        <taxon>Eukaryota</taxon>
        <taxon>Viridiplantae</taxon>
        <taxon>Streptophyta</taxon>
        <taxon>Embryophyta</taxon>
        <taxon>Tracheophyta</taxon>
        <taxon>Spermatophyta</taxon>
        <taxon>Magnoliopsida</taxon>
        <taxon>eudicotyledons</taxon>
        <taxon>Gunneridae</taxon>
        <taxon>Pentapetalae</taxon>
        <taxon>rosids</taxon>
        <taxon>fabids</taxon>
        <taxon>Malpighiales</taxon>
        <taxon>Rhizophoraceae</taxon>
        <taxon>Rhizophora</taxon>
    </lineage>
</organism>
<proteinExistence type="predicted"/>
<dbReference type="AlphaFoldDB" id="A0A2P2NVS2"/>
<protein>
    <submittedName>
        <fullName evidence="1">Uncharacterized protein</fullName>
    </submittedName>
</protein>
<evidence type="ECO:0000313" key="1">
    <source>
        <dbReference type="EMBL" id="MBX46608.1"/>
    </source>
</evidence>
<dbReference type="EMBL" id="GGEC01066124">
    <property type="protein sequence ID" value="MBX46608.1"/>
    <property type="molecule type" value="Transcribed_RNA"/>
</dbReference>
<accession>A0A2P2NVS2</accession>
<reference evidence="1" key="1">
    <citation type="submission" date="2018-02" db="EMBL/GenBank/DDBJ databases">
        <title>Rhizophora mucronata_Transcriptome.</title>
        <authorList>
            <person name="Meera S.P."/>
            <person name="Sreeshan A."/>
            <person name="Augustine A."/>
        </authorList>
    </citation>
    <scope>NUCLEOTIDE SEQUENCE</scope>
    <source>
        <tissue evidence="1">Leaf</tissue>
    </source>
</reference>
<sequence length="21" mass="2326">MLGLELPNNSSCQMESAIWCV</sequence>